<protein>
    <recommendedName>
        <fullName evidence="4">non-specific serine/threonine protein kinase</fullName>
        <ecNumber evidence="4">2.7.11.1</ecNumber>
    </recommendedName>
</protein>
<dbReference type="InterPro" id="IPR019825">
    <property type="entry name" value="Lectin_legB_Mn/Ca_BS"/>
</dbReference>
<dbReference type="InterPro" id="IPR011009">
    <property type="entry name" value="Kinase-like_dom_sf"/>
</dbReference>
<gene>
    <name evidence="24" type="primary">LOC110727993</name>
</gene>
<dbReference type="GO" id="GO:0005524">
    <property type="term" value="F:ATP binding"/>
    <property type="evidence" value="ECO:0007669"/>
    <property type="project" value="UniProtKB-UniRule"/>
</dbReference>
<dbReference type="SMART" id="SM00220">
    <property type="entry name" value="S_TKc"/>
    <property type="match status" value="1"/>
</dbReference>
<evidence type="ECO:0000256" key="1">
    <source>
        <dbReference type="ARBA" id="ARBA00004251"/>
    </source>
</evidence>
<dbReference type="PROSITE" id="PS50011">
    <property type="entry name" value="PROTEIN_KINASE_DOM"/>
    <property type="match status" value="1"/>
</dbReference>
<evidence type="ECO:0000256" key="22">
    <source>
        <dbReference type="SAM" id="SignalP"/>
    </source>
</evidence>
<evidence type="ECO:0000256" key="3">
    <source>
        <dbReference type="ARBA" id="ARBA00010217"/>
    </source>
</evidence>
<dbReference type="GO" id="GO:0004674">
    <property type="term" value="F:protein serine/threonine kinase activity"/>
    <property type="evidence" value="ECO:0007669"/>
    <property type="project" value="UniProtKB-KW"/>
</dbReference>
<evidence type="ECO:0000256" key="9">
    <source>
        <dbReference type="ARBA" id="ARBA00022729"/>
    </source>
</evidence>
<name>A0A803LA84_CHEQI</name>
<dbReference type="InterPro" id="IPR013320">
    <property type="entry name" value="ConA-like_dom_sf"/>
</dbReference>
<organism evidence="24 25">
    <name type="scientific">Chenopodium quinoa</name>
    <name type="common">Quinoa</name>
    <dbReference type="NCBI Taxonomy" id="63459"/>
    <lineage>
        <taxon>Eukaryota</taxon>
        <taxon>Viridiplantae</taxon>
        <taxon>Streptophyta</taxon>
        <taxon>Embryophyta</taxon>
        <taxon>Tracheophyta</taxon>
        <taxon>Spermatophyta</taxon>
        <taxon>Magnoliopsida</taxon>
        <taxon>eudicotyledons</taxon>
        <taxon>Gunneridae</taxon>
        <taxon>Pentapetalae</taxon>
        <taxon>Caryophyllales</taxon>
        <taxon>Chenopodiaceae</taxon>
        <taxon>Chenopodioideae</taxon>
        <taxon>Atripliceae</taxon>
        <taxon>Chenopodium</taxon>
    </lineage>
</organism>
<dbReference type="InterPro" id="IPR050528">
    <property type="entry name" value="L-type_Lectin-RKs"/>
</dbReference>
<dbReference type="PANTHER" id="PTHR27007">
    <property type="match status" value="1"/>
</dbReference>
<feature type="signal peptide" evidence="22">
    <location>
        <begin position="1"/>
        <end position="15"/>
    </location>
</feature>
<evidence type="ECO:0000313" key="24">
    <source>
        <dbReference type="EnsemblPlants" id="AUR62008773-RA:cds"/>
    </source>
</evidence>
<evidence type="ECO:0000256" key="8">
    <source>
        <dbReference type="ARBA" id="ARBA00022692"/>
    </source>
</evidence>
<feature type="binding site" evidence="20">
    <location>
        <position position="367"/>
    </location>
    <ligand>
        <name>ATP</name>
        <dbReference type="ChEBI" id="CHEBI:30616"/>
    </ligand>
</feature>
<keyword evidence="16" id="KW-0675">Receptor</keyword>
<dbReference type="EnsemblPlants" id="AUR62008773-RA">
    <property type="protein sequence ID" value="AUR62008773-RA:cds"/>
    <property type="gene ID" value="AUR62008773"/>
</dbReference>
<dbReference type="GeneID" id="110727993"/>
<dbReference type="AlphaFoldDB" id="A0A803LA84"/>
<comment type="similarity">
    <text evidence="3">In the C-terminal section; belongs to the protein kinase superfamily. Ser/Thr protein kinase family.</text>
</comment>
<feature type="domain" description="Protein kinase" evidence="23">
    <location>
        <begin position="338"/>
        <end position="617"/>
    </location>
</feature>
<keyword evidence="10" id="KW-0430">Lectin</keyword>
<evidence type="ECO:0000256" key="17">
    <source>
        <dbReference type="ARBA" id="ARBA00023180"/>
    </source>
</evidence>
<dbReference type="Pfam" id="PF00069">
    <property type="entry name" value="Pkinase"/>
    <property type="match status" value="1"/>
</dbReference>
<evidence type="ECO:0000256" key="2">
    <source>
        <dbReference type="ARBA" id="ARBA00008536"/>
    </source>
</evidence>
<evidence type="ECO:0000256" key="4">
    <source>
        <dbReference type="ARBA" id="ARBA00012513"/>
    </source>
</evidence>
<keyword evidence="14 21" id="KW-1133">Transmembrane helix</keyword>
<dbReference type="RefSeq" id="XP_021763285.1">
    <property type="nucleotide sequence ID" value="XM_021907593.1"/>
</dbReference>
<keyword evidence="11 20" id="KW-0547">Nucleotide-binding</keyword>
<keyword evidence="8 21" id="KW-0812">Transmembrane</keyword>
<evidence type="ECO:0000256" key="20">
    <source>
        <dbReference type="PROSITE-ProRule" id="PRU10141"/>
    </source>
</evidence>
<dbReference type="SUPFAM" id="SSF49899">
    <property type="entry name" value="Concanavalin A-like lectins/glucanases"/>
    <property type="match status" value="1"/>
</dbReference>
<dbReference type="SUPFAM" id="SSF56112">
    <property type="entry name" value="Protein kinase-like (PK-like)"/>
    <property type="match status" value="1"/>
</dbReference>
<evidence type="ECO:0000256" key="15">
    <source>
        <dbReference type="ARBA" id="ARBA00023136"/>
    </source>
</evidence>
<evidence type="ECO:0000259" key="23">
    <source>
        <dbReference type="PROSITE" id="PS50011"/>
    </source>
</evidence>
<dbReference type="CDD" id="cd06899">
    <property type="entry name" value="lectin_legume_LecRK_Arcelin_ConA"/>
    <property type="match status" value="1"/>
</dbReference>
<reference evidence="24" key="1">
    <citation type="journal article" date="2017" name="Nature">
        <title>The genome of Chenopodium quinoa.</title>
        <authorList>
            <person name="Jarvis D.E."/>
            <person name="Ho Y.S."/>
            <person name="Lightfoot D.J."/>
            <person name="Schmoeckel S.M."/>
            <person name="Li B."/>
            <person name="Borm T.J.A."/>
            <person name="Ohyanagi H."/>
            <person name="Mineta K."/>
            <person name="Michell C.T."/>
            <person name="Saber N."/>
            <person name="Kharbatia N.M."/>
            <person name="Rupper R.R."/>
            <person name="Sharp A.R."/>
            <person name="Dally N."/>
            <person name="Boughton B.A."/>
            <person name="Woo Y.H."/>
            <person name="Gao G."/>
            <person name="Schijlen E.G.W.M."/>
            <person name="Guo X."/>
            <person name="Momin A.A."/>
            <person name="Negrao S."/>
            <person name="Al-Babili S."/>
            <person name="Gehring C."/>
            <person name="Roessner U."/>
            <person name="Jung C."/>
            <person name="Murphy K."/>
            <person name="Arold S.T."/>
            <person name="Gojobori T."/>
            <person name="van der Linden C.G."/>
            <person name="van Loo E.N."/>
            <person name="Jellen E.N."/>
            <person name="Maughan P.J."/>
            <person name="Tester M."/>
        </authorList>
    </citation>
    <scope>NUCLEOTIDE SEQUENCE [LARGE SCALE GENOMIC DNA]</scope>
    <source>
        <strain evidence="24">cv. PI 614886</strain>
    </source>
</reference>
<dbReference type="InterPro" id="IPR000719">
    <property type="entry name" value="Prot_kinase_dom"/>
</dbReference>
<keyword evidence="9 22" id="KW-0732">Signal</keyword>
<proteinExistence type="inferred from homology"/>
<keyword evidence="15 21" id="KW-0472">Membrane</keyword>
<dbReference type="PROSITE" id="PS00307">
    <property type="entry name" value="LECTIN_LEGUME_BETA"/>
    <property type="match status" value="1"/>
</dbReference>
<dbReference type="GO" id="GO:0005886">
    <property type="term" value="C:plasma membrane"/>
    <property type="evidence" value="ECO:0007669"/>
    <property type="project" value="UniProtKB-SubCell"/>
</dbReference>
<evidence type="ECO:0000256" key="14">
    <source>
        <dbReference type="ARBA" id="ARBA00022989"/>
    </source>
</evidence>
<evidence type="ECO:0000256" key="18">
    <source>
        <dbReference type="ARBA" id="ARBA00047899"/>
    </source>
</evidence>
<dbReference type="SMR" id="A0A803LA84"/>
<dbReference type="PROSITE" id="PS00108">
    <property type="entry name" value="PROTEIN_KINASE_ST"/>
    <property type="match status" value="1"/>
</dbReference>
<dbReference type="OMA" id="FKMGHAF"/>
<dbReference type="FunFam" id="2.60.120.200:FF:000096">
    <property type="entry name" value="L-type lectin-domain containing receptor kinase V.9"/>
    <property type="match status" value="1"/>
</dbReference>
<dbReference type="KEGG" id="cqi:110727993"/>
<feature type="chain" id="PRO_5031267305" description="non-specific serine/threonine protein kinase" evidence="22">
    <location>
        <begin position="16"/>
        <end position="665"/>
    </location>
</feature>
<dbReference type="Gene3D" id="3.30.200.20">
    <property type="entry name" value="Phosphorylase Kinase, domain 1"/>
    <property type="match status" value="1"/>
</dbReference>
<keyword evidence="7" id="KW-0808">Transferase</keyword>
<evidence type="ECO:0000256" key="19">
    <source>
        <dbReference type="ARBA" id="ARBA00048679"/>
    </source>
</evidence>
<sequence>MILVVVLILAVHTLAQNETHFIYNGFQGSINKLHVDGIATVLPNGLLQMTNYSIHKTSHAFYPHPVTFRPNRISFSTTFVFAMTPQVPNHSGHGIVFVISPTTNFNDTLPSAYIGLFNPSTDGLLTNHIVAVELDTVQNADVDDIDGNHVGIDINSLKSVDAASAAFYSDEERVNKTLQLNSGKPMQVWIEYGEVDMLLNVTVSPLSYPKPSKYLLSKHLNLSSILLHSMYVGFTSATGLVSNCHYIQGWSWNQNGKAQDLDLSKLPSLPKIKHHIKKKQLIIFVVLLAVLLMFLVMIIAAVWFLWRKKFEELLEPWEKEYAPHRYSFMDLYVATKGFKNSELLGVGGFGKVYKGVLPSINRQVAVKRVSHDSKQGMKEFVAEISSLRKLRHRNLVQLLGYCRRKRELLLVYEYMPNGSLDKFLFDKDGKSNLCWSSRFNIIKGVASALLYLHEEWEQVVLHRDVKASNVLLDADMNARLGDFGLARLYDHNNDPRTTNVVGTIGYIAPEVSRTQKPTTSSDVFAFGMFLLEVGCGRRPSGKQSDNDAEDFFLSDWAYDCWKRGEILMVSDPTLEGNYQEKEMELILKLGLLCLHPKAAERPTMRHAVMFLDGSATLPDIPSEYDPESGIYFGEVWGNSGSYPSSSGTASLTFMSSSNSVLQRGC</sequence>
<keyword evidence="5" id="KW-1003">Cell membrane</keyword>
<keyword evidence="12" id="KW-0418">Kinase</keyword>
<reference evidence="24" key="2">
    <citation type="submission" date="2021-03" db="UniProtKB">
        <authorList>
            <consortium name="EnsemblPlants"/>
        </authorList>
    </citation>
    <scope>IDENTIFICATION</scope>
</reference>
<keyword evidence="13 20" id="KW-0067">ATP-binding</keyword>
<dbReference type="InterPro" id="IPR001220">
    <property type="entry name" value="Legume_lectin_dom"/>
</dbReference>
<dbReference type="InterPro" id="IPR017441">
    <property type="entry name" value="Protein_kinase_ATP_BS"/>
</dbReference>
<comment type="similarity">
    <text evidence="2">In the N-terminal section; belongs to the leguminous lectin family.</text>
</comment>
<keyword evidence="25" id="KW-1185">Reference proteome</keyword>
<feature type="transmembrane region" description="Helical" evidence="21">
    <location>
        <begin position="281"/>
        <end position="306"/>
    </location>
</feature>
<dbReference type="EC" id="2.7.11.1" evidence="4"/>
<evidence type="ECO:0000256" key="12">
    <source>
        <dbReference type="ARBA" id="ARBA00022777"/>
    </source>
</evidence>
<evidence type="ECO:0000256" key="11">
    <source>
        <dbReference type="ARBA" id="ARBA00022741"/>
    </source>
</evidence>
<dbReference type="OrthoDB" id="543442at2759"/>
<evidence type="ECO:0000256" key="10">
    <source>
        <dbReference type="ARBA" id="ARBA00022734"/>
    </source>
</evidence>
<comment type="catalytic activity">
    <reaction evidence="19">
        <text>L-seryl-[protein] + ATP = O-phospho-L-seryl-[protein] + ADP + H(+)</text>
        <dbReference type="Rhea" id="RHEA:17989"/>
        <dbReference type="Rhea" id="RHEA-COMP:9863"/>
        <dbReference type="Rhea" id="RHEA-COMP:11604"/>
        <dbReference type="ChEBI" id="CHEBI:15378"/>
        <dbReference type="ChEBI" id="CHEBI:29999"/>
        <dbReference type="ChEBI" id="CHEBI:30616"/>
        <dbReference type="ChEBI" id="CHEBI:83421"/>
        <dbReference type="ChEBI" id="CHEBI:456216"/>
        <dbReference type="EC" id="2.7.11.1"/>
    </reaction>
</comment>
<dbReference type="Proteomes" id="UP000596660">
    <property type="component" value="Unplaced"/>
</dbReference>
<evidence type="ECO:0000256" key="5">
    <source>
        <dbReference type="ARBA" id="ARBA00022475"/>
    </source>
</evidence>
<dbReference type="InterPro" id="IPR008271">
    <property type="entry name" value="Ser/Thr_kinase_AS"/>
</dbReference>
<dbReference type="FunFam" id="3.30.200.20:FF:000112">
    <property type="entry name" value="Lectin-domain containing receptor kinase A4.3"/>
    <property type="match status" value="1"/>
</dbReference>
<evidence type="ECO:0000313" key="25">
    <source>
        <dbReference type="Proteomes" id="UP000596660"/>
    </source>
</evidence>
<evidence type="ECO:0000256" key="16">
    <source>
        <dbReference type="ARBA" id="ARBA00023170"/>
    </source>
</evidence>
<evidence type="ECO:0000256" key="6">
    <source>
        <dbReference type="ARBA" id="ARBA00022527"/>
    </source>
</evidence>
<evidence type="ECO:0000256" key="7">
    <source>
        <dbReference type="ARBA" id="ARBA00022679"/>
    </source>
</evidence>
<comment type="catalytic activity">
    <reaction evidence="18">
        <text>L-threonyl-[protein] + ATP = O-phospho-L-threonyl-[protein] + ADP + H(+)</text>
        <dbReference type="Rhea" id="RHEA:46608"/>
        <dbReference type="Rhea" id="RHEA-COMP:11060"/>
        <dbReference type="Rhea" id="RHEA-COMP:11605"/>
        <dbReference type="ChEBI" id="CHEBI:15378"/>
        <dbReference type="ChEBI" id="CHEBI:30013"/>
        <dbReference type="ChEBI" id="CHEBI:30616"/>
        <dbReference type="ChEBI" id="CHEBI:61977"/>
        <dbReference type="ChEBI" id="CHEBI:456216"/>
        <dbReference type="EC" id="2.7.11.1"/>
    </reaction>
</comment>
<dbReference type="Gene3D" id="2.60.120.200">
    <property type="match status" value="1"/>
</dbReference>
<evidence type="ECO:0000256" key="21">
    <source>
        <dbReference type="SAM" id="Phobius"/>
    </source>
</evidence>
<dbReference type="Pfam" id="PF00139">
    <property type="entry name" value="Lectin_legB"/>
    <property type="match status" value="1"/>
</dbReference>
<dbReference type="GO" id="GO:0030246">
    <property type="term" value="F:carbohydrate binding"/>
    <property type="evidence" value="ECO:0007669"/>
    <property type="project" value="UniProtKB-KW"/>
</dbReference>
<evidence type="ECO:0000256" key="13">
    <source>
        <dbReference type="ARBA" id="ARBA00022840"/>
    </source>
</evidence>
<dbReference type="Gene3D" id="1.10.510.10">
    <property type="entry name" value="Transferase(Phosphotransferase) domain 1"/>
    <property type="match status" value="1"/>
</dbReference>
<dbReference type="Gramene" id="AUR62008773-RA">
    <property type="protein sequence ID" value="AUR62008773-RA:cds"/>
    <property type="gene ID" value="AUR62008773"/>
</dbReference>
<keyword evidence="17" id="KW-0325">Glycoprotein</keyword>
<dbReference type="FunFam" id="1.10.510.10:FF:000108">
    <property type="entry name" value="L-type lectin-domain containing receptor kinase S.4"/>
    <property type="match status" value="1"/>
</dbReference>
<dbReference type="PROSITE" id="PS00107">
    <property type="entry name" value="PROTEIN_KINASE_ATP"/>
    <property type="match status" value="1"/>
</dbReference>
<comment type="subcellular location">
    <subcellularLocation>
        <location evidence="1">Cell membrane</location>
        <topology evidence="1">Single-pass type I membrane protein</topology>
    </subcellularLocation>
</comment>
<keyword evidence="6" id="KW-0723">Serine/threonine-protein kinase</keyword>
<accession>A0A803LA84</accession>